<comment type="pathway">
    <text evidence="1 5">Cofactor biosynthesis; molybdopterin biosynthesis.</text>
</comment>
<dbReference type="InterPro" id="IPR044672">
    <property type="entry name" value="MOCS2A"/>
</dbReference>
<evidence type="ECO:0000256" key="3">
    <source>
        <dbReference type="ARBA" id="ARBA00022741"/>
    </source>
</evidence>
<keyword evidence="5" id="KW-0597">Phosphoprotein</keyword>
<dbReference type="GO" id="GO:1990133">
    <property type="term" value="C:molybdopterin adenylyltransferase complex"/>
    <property type="evidence" value="ECO:0007669"/>
    <property type="project" value="TreeGrafter"/>
</dbReference>
<dbReference type="GO" id="GO:1990140">
    <property type="term" value="C:molybdopterin synthase complex"/>
    <property type="evidence" value="ECO:0007669"/>
    <property type="project" value="UniProtKB-UniRule"/>
</dbReference>
<sequence length="289" mass="31986">MDLLVKCILDEEIYDKSTFVCAFGYGRKMPHSKAASMESNSVPKVIDGVVESLRSDYQLESLRPQKGVEFAEWFFRNKTAEIVTPVEDKAFRQVSVTRRKQKKVELTALLDARVVTFLLSLISPSLGGVYWGAIRNQDSSSRFTNELTVHGCWAWLLPKRSDEDEYFTWTSGHLNERTGNPLCSSAVDMIEVKAGNTDGEPVGSEGSSVSIKVLFFARARDITGLADMQLEVSSGSTTSDCLNKLIARFPSLEEIRGCIVLALNEEYTTEAAIVKEKDELAIIPPISGG</sequence>
<comment type="function">
    <text evidence="5">Acts as a sulfur carrier required for molybdopterin biosynthesis. Component of the molybdopterin synthase complex that catalyzes the conversion of precursor Z into molybdopterin by mediating the incorporation of 2 sulfur atoms into precursor Z to generate a dithiolene group. In the complex, serves as sulfur donor by being thiocarboxylated (-COSH) at its C-terminus by MOCS3. After interaction with MOCS2B, the sulfur is then transferred to precursor Z to form molybdopterin.</text>
</comment>
<dbReference type="GO" id="GO:0006777">
    <property type="term" value="P:Mo-molybdopterin cofactor biosynthetic process"/>
    <property type="evidence" value="ECO:0007669"/>
    <property type="project" value="UniProtKB-UniRule"/>
</dbReference>
<evidence type="ECO:0000256" key="1">
    <source>
        <dbReference type="ARBA" id="ARBA00005046"/>
    </source>
</evidence>
<keyword evidence="3 5" id="KW-0547">Nucleotide-binding</keyword>
<dbReference type="InterPro" id="IPR028887">
    <property type="entry name" value="MOCS2A_euk"/>
</dbReference>
<dbReference type="Pfam" id="PF02597">
    <property type="entry name" value="ThiS"/>
    <property type="match status" value="1"/>
</dbReference>
<evidence type="ECO:0000313" key="7">
    <source>
        <dbReference type="Proteomes" id="UP000886885"/>
    </source>
</evidence>
<protein>
    <recommendedName>
        <fullName evidence="5">Molybdopterin synthase sulfur carrier subunit</fullName>
    </recommendedName>
    <alternativeName>
        <fullName evidence="5">Molybdenum cofactor synthesis protein 2 small subunit</fullName>
    </alternativeName>
    <alternativeName>
        <fullName evidence="5">Molybdenum cofactor synthesis protein 2A</fullName>
        <shortName evidence="5">MOCS2A</shortName>
    </alternativeName>
    <alternativeName>
        <fullName evidence="5">Sulfur carrier protein MOCS2A</fullName>
    </alternativeName>
</protein>
<dbReference type="GO" id="GO:0000166">
    <property type="term" value="F:nucleotide binding"/>
    <property type="evidence" value="ECO:0007669"/>
    <property type="project" value="UniProtKB-KW"/>
</dbReference>
<gene>
    <name evidence="6" type="ORF">POTOM_059320</name>
</gene>
<evidence type="ECO:0000256" key="2">
    <source>
        <dbReference type="ARBA" id="ARBA00022490"/>
    </source>
</evidence>
<dbReference type="InterPro" id="IPR003749">
    <property type="entry name" value="ThiS/MoaD-like"/>
</dbReference>
<accession>A0A8X7XTZ6</accession>
<comment type="subunit">
    <text evidence="5">Heterotetramer; composed of 2 small (MOCS2A) and 2 large (MOCS2B) subunits.</text>
</comment>
<dbReference type="Proteomes" id="UP000886885">
    <property type="component" value="Chromosome 19D"/>
</dbReference>
<feature type="modified residue" description="1-thioglycine; alternate" evidence="5">
    <location>
        <position position="289"/>
    </location>
</feature>
<proteinExistence type="inferred from homology"/>
<comment type="similarity">
    <text evidence="5">Belongs to the MoaD family. MOCS2A subfamily.</text>
</comment>
<keyword evidence="2 5" id="KW-0963">Cytoplasm</keyword>
<feature type="modified residue" description="Glycyl adenylate; alternate" evidence="5">
    <location>
        <position position="289"/>
    </location>
</feature>
<dbReference type="GO" id="GO:0030366">
    <property type="term" value="F:molybdopterin synthase activity"/>
    <property type="evidence" value="ECO:0007669"/>
    <property type="project" value="UniProtKB-UniRule"/>
</dbReference>
<evidence type="ECO:0000256" key="5">
    <source>
        <dbReference type="HAMAP-Rule" id="MF_03051"/>
    </source>
</evidence>
<evidence type="ECO:0000256" key="4">
    <source>
        <dbReference type="ARBA" id="ARBA00023150"/>
    </source>
</evidence>
<comment type="PTM">
    <text evidence="5">C-terminal thiocarboxylation occurs in 2 steps, it is first acyl-adenylated (-COAMP) via the hesA/moeB/thiF part of MOCS3, then thiocarboxylated (-COSH) via the rhodanese domain of MOCS3.</text>
</comment>
<dbReference type="AlphaFoldDB" id="A0A8X7XTZ6"/>
<dbReference type="NCBIfam" id="TIGR01682">
    <property type="entry name" value="moaD"/>
    <property type="match status" value="1"/>
</dbReference>
<name>A0A8X7XTZ6_POPTO</name>
<dbReference type="PANTHER" id="PTHR33359">
    <property type="entry name" value="MOLYBDOPTERIN SYNTHASE SULFUR CARRIER SUBUNIT"/>
    <property type="match status" value="1"/>
</dbReference>
<reference evidence="6" key="1">
    <citation type="journal article" date="2020" name="bioRxiv">
        <title>Hybrid origin of Populus tomentosa Carr. identified through genome sequencing and phylogenomic analysis.</title>
        <authorList>
            <person name="An X."/>
            <person name="Gao K."/>
            <person name="Chen Z."/>
            <person name="Li J."/>
            <person name="Yang X."/>
            <person name="Yang X."/>
            <person name="Zhou J."/>
            <person name="Guo T."/>
            <person name="Zhao T."/>
            <person name="Huang S."/>
            <person name="Miao D."/>
            <person name="Khan W.U."/>
            <person name="Rao P."/>
            <person name="Ye M."/>
            <person name="Lei B."/>
            <person name="Liao W."/>
            <person name="Wang J."/>
            <person name="Ji L."/>
            <person name="Li Y."/>
            <person name="Guo B."/>
            <person name="Mustafa N.S."/>
            <person name="Li S."/>
            <person name="Yun Q."/>
            <person name="Keller S.R."/>
            <person name="Mao J."/>
            <person name="Zhang R."/>
            <person name="Strauss S.H."/>
        </authorList>
    </citation>
    <scope>NUCLEOTIDE SEQUENCE</scope>
    <source>
        <strain evidence="6">GM15</strain>
        <tissue evidence="6">Leaf</tissue>
    </source>
</reference>
<dbReference type="HAMAP" id="MF_03051">
    <property type="entry name" value="MOCS2A"/>
    <property type="match status" value="1"/>
</dbReference>
<comment type="caution">
    <text evidence="6">The sequence shown here is derived from an EMBL/GenBank/DDBJ whole genome shotgun (WGS) entry which is preliminary data.</text>
</comment>
<evidence type="ECO:0000313" key="6">
    <source>
        <dbReference type="EMBL" id="KAG6737790.1"/>
    </source>
</evidence>
<comment type="subcellular location">
    <subcellularLocation>
        <location evidence="5">Cytoplasm</location>
    </subcellularLocation>
</comment>
<dbReference type="OrthoDB" id="5531344at2759"/>
<dbReference type="CDD" id="cd00754">
    <property type="entry name" value="Ubl_MoaD"/>
    <property type="match status" value="1"/>
</dbReference>
<keyword evidence="7" id="KW-1185">Reference proteome</keyword>
<dbReference type="PANTHER" id="PTHR33359:SF1">
    <property type="entry name" value="MOLYBDOPTERIN SYNTHASE SULFUR CARRIER SUBUNIT"/>
    <property type="match status" value="1"/>
</dbReference>
<organism evidence="6 7">
    <name type="scientific">Populus tomentosa</name>
    <name type="common">Chinese white poplar</name>
    <dbReference type="NCBI Taxonomy" id="118781"/>
    <lineage>
        <taxon>Eukaryota</taxon>
        <taxon>Viridiplantae</taxon>
        <taxon>Streptophyta</taxon>
        <taxon>Embryophyta</taxon>
        <taxon>Tracheophyta</taxon>
        <taxon>Spermatophyta</taxon>
        <taxon>Magnoliopsida</taxon>
        <taxon>eudicotyledons</taxon>
        <taxon>Gunneridae</taxon>
        <taxon>Pentapetalae</taxon>
        <taxon>rosids</taxon>
        <taxon>fabids</taxon>
        <taxon>Malpighiales</taxon>
        <taxon>Salicaceae</taxon>
        <taxon>Saliceae</taxon>
        <taxon>Populus</taxon>
    </lineage>
</organism>
<dbReference type="EMBL" id="JAAWWB010000038">
    <property type="protein sequence ID" value="KAG6737790.1"/>
    <property type="molecule type" value="Genomic_DNA"/>
</dbReference>
<dbReference type="FunFam" id="3.10.20.30:FF:000010">
    <property type="entry name" value="Molybdopterin synthase sulfur carrier subunit"/>
    <property type="match status" value="1"/>
</dbReference>
<keyword evidence="4 5" id="KW-0501">Molybdenum cofactor biosynthesis</keyword>